<feature type="domain" description="VOC" evidence="1">
    <location>
        <begin position="1"/>
        <end position="118"/>
    </location>
</feature>
<dbReference type="PROSITE" id="PS51819">
    <property type="entry name" value="VOC"/>
    <property type="match status" value="1"/>
</dbReference>
<sequence>MITHYEQLQFNTVSIQGVKQFYSEQMQFPILLETKDEICFQPTENFKLSFKEAMEPIAPAHFAFEVPLSEFDNVVNLLKSKGIALLKWSDGRYIDDFETGKNVYFRDGDGNLLEIITHHYVREGILTPAGDLKLLYLREIGFPADSVKEFREFFVDIFELKLDKVRDDFTFAIGGTSHMVISSKKRKWIPIEMVALPPTMNVIFGVSSTDFVRKVSKKLTEKGMPFCMRDGHLNFNFKEYNITLKVTNFHPGIPALLNLPYST</sequence>
<dbReference type="Gene3D" id="3.10.180.10">
    <property type="entry name" value="2,3-Dihydroxybiphenyl 1,2-Dioxygenase, domain 1"/>
    <property type="match status" value="1"/>
</dbReference>
<protein>
    <recommendedName>
        <fullName evidence="1">VOC domain-containing protein</fullName>
    </recommendedName>
</protein>
<proteinExistence type="predicted"/>
<dbReference type="SUPFAM" id="SSF54593">
    <property type="entry name" value="Glyoxalase/Bleomycin resistance protein/Dihydroxybiphenyl dioxygenase"/>
    <property type="match status" value="1"/>
</dbReference>
<reference evidence="2" key="1">
    <citation type="submission" date="2022-01" db="EMBL/GenBank/DDBJ databases">
        <authorList>
            <person name="Criscuolo A."/>
        </authorList>
    </citation>
    <scope>NUCLEOTIDE SEQUENCE</scope>
    <source>
        <strain evidence="2">CIP111891</strain>
    </source>
</reference>
<dbReference type="InterPro" id="IPR029068">
    <property type="entry name" value="Glyas_Bleomycin-R_OHBP_Dase"/>
</dbReference>
<dbReference type="EMBL" id="CAKMMW010000004">
    <property type="protein sequence ID" value="CAH1202155.1"/>
    <property type="molecule type" value="Genomic_DNA"/>
</dbReference>
<comment type="caution">
    <text evidence="2">The sequence shown here is derived from an EMBL/GenBank/DDBJ whole genome shotgun (WGS) entry which is preliminary data.</text>
</comment>
<dbReference type="Proteomes" id="UP000838821">
    <property type="component" value="Unassembled WGS sequence"/>
</dbReference>
<name>A0ABM9C3J8_9BACL</name>
<evidence type="ECO:0000313" key="2">
    <source>
        <dbReference type="EMBL" id="CAH1202155.1"/>
    </source>
</evidence>
<accession>A0ABM9C3J8</accession>
<dbReference type="RefSeq" id="WP_236286694.1">
    <property type="nucleotide sequence ID" value="NZ_CAKMMW010000004.1"/>
</dbReference>
<evidence type="ECO:0000313" key="3">
    <source>
        <dbReference type="Proteomes" id="UP000838821"/>
    </source>
</evidence>
<gene>
    <name evidence="2" type="ORF">PAECIP111891_01996</name>
</gene>
<organism evidence="2 3">
    <name type="scientific">Paenibacillus allorhizoplanae</name>
    <dbReference type="NCBI Taxonomy" id="2905648"/>
    <lineage>
        <taxon>Bacteria</taxon>
        <taxon>Bacillati</taxon>
        <taxon>Bacillota</taxon>
        <taxon>Bacilli</taxon>
        <taxon>Bacillales</taxon>
        <taxon>Paenibacillaceae</taxon>
        <taxon>Paenibacillus</taxon>
    </lineage>
</organism>
<evidence type="ECO:0000259" key="1">
    <source>
        <dbReference type="PROSITE" id="PS51819"/>
    </source>
</evidence>
<keyword evidence="3" id="KW-1185">Reference proteome</keyword>
<dbReference type="InterPro" id="IPR037523">
    <property type="entry name" value="VOC_core"/>
</dbReference>